<organism evidence="7 8">
    <name type="scientific">Saccharicrinis fermentans DSM 9555 = JCM 21142</name>
    <dbReference type="NCBI Taxonomy" id="869213"/>
    <lineage>
        <taxon>Bacteria</taxon>
        <taxon>Pseudomonadati</taxon>
        <taxon>Bacteroidota</taxon>
        <taxon>Bacteroidia</taxon>
        <taxon>Marinilabiliales</taxon>
        <taxon>Marinilabiliaceae</taxon>
        <taxon>Saccharicrinis</taxon>
    </lineage>
</organism>
<dbReference type="EMBL" id="BAMD01000094">
    <property type="protein sequence ID" value="GAF05536.1"/>
    <property type="molecule type" value="Genomic_DNA"/>
</dbReference>
<protein>
    <submittedName>
        <fullName evidence="7">Putative transposon Tn552 DNA-invertase bin3</fullName>
    </submittedName>
</protein>
<dbReference type="PROSITE" id="PS51736">
    <property type="entry name" value="RECOMBINASES_3"/>
    <property type="match status" value="1"/>
</dbReference>
<dbReference type="InterPro" id="IPR006119">
    <property type="entry name" value="Resolv_N"/>
</dbReference>
<keyword evidence="1" id="KW-0229">DNA integration</keyword>
<reference evidence="7 8" key="1">
    <citation type="journal article" date="2014" name="Genome Announc.">
        <title>Draft Genome Sequence of Cytophaga fermentans JCM 21142T, a Facultative Anaerobe Isolated from Marine Mud.</title>
        <authorList>
            <person name="Starns D."/>
            <person name="Oshima K."/>
            <person name="Suda W."/>
            <person name="Iino T."/>
            <person name="Yuki M."/>
            <person name="Inoue J."/>
            <person name="Kitamura K."/>
            <person name="Iida T."/>
            <person name="Darby A."/>
            <person name="Hattori M."/>
            <person name="Ohkuma M."/>
        </authorList>
    </citation>
    <scope>NUCLEOTIDE SEQUENCE [LARGE SCALE GENOMIC DNA]</scope>
    <source>
        <strain evidence="7 8">JCM 21142</strain>
    </source>
</reference>
<evidence type="ECO:0000256" key="1">
    <source>
        <dbReference type="ARBA" id="ARBA00022908"/>
    </source>
</evidence>
<dbReference type="InterPro" id="IPR036162">
    <property type="entry name" value="Resolvase-like_N_sf"/>
</dbReference>
<keyword evidence="3" id="KW-0233">DNA recombination</keyword>
<comment type="caution">
    <text evidence="7">The sequence shown here is derived from an EMBL/GenBank/DDBJ whole genome shotgun (WGS) entry which is preliminary data.</text>
</comment>
<dbReference type="SUPFAM" id="SSF53041">
    <property type="entry name" value="Resolvase-like"/>
    <property type="match status" value="1"/>
</dbReference>
<keyword evidence="8" id="KW-1185">Reference proteome</keyword>
<feature type="active site" description="O-(5'-phospho-DNA)-serine intermediate" evidence="4 5">
    <location>
        <position position="9"/>
    </location>
</feature>
<accession>W7YLQ5</accession>
<evidence type="ECO:0000313" key="7">
    <source>
        <dbReference type="EMBL" id="GAF05536.1"/>
    </source>
</evidence>
<dbReference type="AlphaFoldDB" id="W7YLQ5"/>
<dbReference type="Gene3D" id="3.40.50.1390">
    <property type="entry name" value="Resolvase, N-terminal catalytic domain"/>
    <property type="match status" value="1"/>
</dbReference>
<evidence type="ECO:0000313" key="8">
    <source>
        <dbReference type="Proteomes" id="UP000019402"/>
    </source>
</evidence>
<evidence type="ECO:0000256" key="4">
    <source>
        <dbReference type="PIRSR" id="PIRSR606118-50"/>
    </source>
</evidence>
<evidence type="ECO:0000259" key="6">
    <source>
        <dbReference type="PROSITE" id="PS51736"/>
    </source>
</evidence>
<dbReference type="PROSITE" id="PS00397">
    <property type="entry name" value="RECOMBINASES_1"/>
    <property type="match status" value="1"/>
</dbReference>
<sequence>MKIGYARVSTKDQKLELQIEALEKYGCELIFKETKSALKERPELHL</sequence>
<evidence type="ECO:0000256" key="5">
    <source>
        <dbReference type="PROSITE-ProRule" id="PRU10137"/>
    </source>
</evidence>
<dbReference type="GO" id="GO:0000150">
    <property type="term" value="F:DNA strand exchange activity"/>
    <property type="evidence" value="ECO:0007669"/>
    <property type="project" value="InterPro"/>
</dbReference>
<name>W7YLQ5_9BACT</name>
<dbReference type="GO" id="GO:0003677">
    <property type="term" value="F:DNA binding"/>
    <property type="evidence" value="ECO:0007669"/>
    <property type="project" value="UniProtKB-KW"/>
</dbReference>
<dbReference type="STRING" id="869213.GCA_000517085_02087"/>
<proteinExistence type="predicted"/>
<feature type="domain" description="Resolvase/invertase-type recombinase catalytic" evidence="6">
    <location>
        <begin position="1"/>
        <end position="46"/>
    </location>
</feature>
<dbReference type="RefSeq" id="WP_081735967.1">
    <property type="nucleotide sequence ID" value="NZ_BAMD01000094.1"/>
</dbReference>
<keyword evidence="2" id="KW-0238">DNA-binding</keyword>
<dbReference type="GO" id="GO:0015074">
    <property type="term" value="P:DNA integration"/>
    <property type="evidence" value="ECO:0007669"/>
    <property type="project" value="UniProtKB-KW"/>
</dbReference>
<gene>
    <name evidence="7" type="ORF">JCM21142_104275</name>
</gene>
<dbReference type="InterPro" id="IPR006118">
    <property type="entry name" value="Recombinase_CS"/>
</dbReference>
<evidence type="ECO:0000256" key="2">
    <source>
        <dbReference type="ARBA" id="ARBA00023125"/>
    </source>
</evidence>
<dbReference type="Pfam" id="PF00239">
    <property type="entry name" value="Resolvase"/>
    <property type="match status" value="1"/>
</dbReference>
<dbReference type="Proteomes" id="UP000019402">
    <property type="component" value="Unassembled WGS sequence"/>
</dbReference>
<dbReference type="eggNOG" id="COG1961">
    <property type="taxonomic scope" value="Bacteria"/>
</dbReference>
<evidence type="ECO:0000256" key="3">
    <source>
        <dbReference type="ARBA" id="ARBA00023172"/>
    </source>
</evidence>